<feature type="transmembrane region" description="Helical" evidence="6">
    <location>
        <begin position="406"/>
        <end position="435"/>
    </location>
</feature>
<feature type="transmembrane region" description="Helical" evidence="6">
    <location>
        <begin position="321"/>
        <end position="345"/>
    </location>
</feature>
<dbReference type="AlphaFoldDB" id="A0A2T2NST0"/>
<evidence type="ECO:0000256" key="2">
    <source>
        <dbReference type="ARBA" id="ARBA00022448"/>
    </source>
</evidence>
<proteinExistence type="predicted"/>
<dbReference type="GO" id="GO:0022857">
    <property type="term" value="F:transmembrane transporter activity"/>
    <property type="evidence" value="ECO:0007669"/>
    <property type="project" value="InterPro"/>
</dbReference>
<evidence type="ECO:0000256" key="5">
    <source>
        <dbReference type="ARBA" id="ARBA00023136"/>
    </source>
</evidence>
<feature type="transmembrane region" description="Helical" evidence="6">
    <location>
        <begin position="115"/>
        <end position="134"/>
    </location>
</feature>
<feature type="transmembrane region" description="Helical" evidence="6">
    <location>
        <begin position="289"/>
        <end position="309"/>
    </location>
</feature>
<evidence type="ECO:0000256" key="3">
    <source>
        <dbReference type="ARBA" id="ARBA00022692"/>
    </source>
</evidence>
<dbReference type="STRING" id="1448308.A0A2T2NST0"/>
<evidence type="ECO:0000259" key="7">
    <source>
        <dbReference type="PROSITE" id="PS50850"/>
    </source>
</evidence>
<comment type="subcellular location">
    <subcellularLocation>
        <location evidence="1">Membrane</location>
        <topology evidence="1">Multi-pass membrane protein</topology>
    </subcellularLocation>
</comment>
<keyword evidence="3 6" id="KW-0812">Transmembrane</keyword>
<keyword evidence="2" id="KW-0813">Transport</keyword>
<name>A0A2T2NST0_CORCC</name>
<evidence type="ECO:0000313" key="9">
    <source>
        <dbReference type="Proteomes" id="UP000240883"/>
    </source>
</evidence>
<feature type="domain" description="Major facilitator superfamily (MFS) profile" evidence="7">
    <location>
        <begin position="49"/>
        <end position="507"/>
    </location>
</feature>
<feature type="transmembrane region" description="Helical" evidence="6">
    <location>
        <begin position="140"/>
        <end position="161"/>
    </location>
</feature>
<accession>A0A2T2NST0</accession>
<keyword evidence="9" id="KW-1185">Reference proteome</keyword>
<dbReference type="PROSITE" id="PS50850">
    <property type="entry name" value="MFS"/>
    <property type="match status" value="1"/>
</dbReference>
<evidence type="ECO:0000256" key="4">
    <source>
        <dbReference type="ARBA" id="ARBA00022989"/>
    </source>
</evidence>
<dbReference type="Pfam" id="PF07690">
    <property type="entry name" value="MFS_1"/>
    <property type="match status" value="1"/>
</dbReference>
<dbReference type="GO" id="GO:0005886">
    <property type="term" value="C:plasma membrane"/>
    <property type="evidence" value="ECO:0007669"/>
    <property type="project" value="TreeGrafter"/>
</dbReference>
<organism evidence="8 9">
    <name type="scientific">Corynespora cassiicola Philippines</name>
    <dbReference type="NCBI Taxonomy" id="1448308"/>
    <lineage>
        <taxon>Eukaryota</taxon>
        <taxon>Fungi</taxon>
        <taxon>Dikarya</taxon>
        <taxon>Ascomycota</taxon>
        <taxon>Pezizomycotina</taxon>
        <taxon>Dothideomycetes</taxon>
        <taxon>Pleosporomycetidae</taxon>
        <taxon>Pleosporales</taxon>
        <taxon>Corynesporascaceae</taxon>
        <taxon>Corynespora</taxon>
    </lineage>
</organism>
<reference evidence="8 9" key="1">
    <citation type="journal article" date="2018" name="Front. Microbiol.">
        <title>Genome-Wide Analysis of Corynespora cassiicola Leaf Fall Disease Putative Effectors.</title>
        <authorList>
            <person name="Lopez D."/>
            <person name="Ribeiro S."/>
            <person name="Label P."/>
            <person name="Fumanal B."/>
            <person name="Venisse J.S."/>
            <person name="Kohler A."/>
            <person name="de Oliveira R.R."/>
            <person name="Labutti K."/>
            <person name="Lipzen A."/>
            <person name="Lail K."/>
            <person name="Bauer D."/>
            <person name="Ohm R.A."/>
            <person name="Barry K.W."/>
            <person name="Spatafora J."/>
            <person name="Grigoriev I.V."/>
            <person name="Martin F.M."/>
            <person name="Pujade-Renaud V."/>
        </authorList>
    </citation>
    <scope>NUCLEOTIDE SEQUENCE [LARGE SCALE GENOMIC DNA]</scope>
    <source>
        <strain evidence="8 9">Philippines</strain>
    </source>
</reference>
<dbReference type="SUPFAM" id="SSF103473">
    <property type="entry name" value="MFS general substrate transporter"/>
    <property type="match status" value="1"/>
</dbReference>
<feature type="transmembrane region" description="Helical" evidence="6">
    <location>
        <begin position="173"/>
        <end position="192"/>
    </location>
</feature>
<dbReference type="InterPro" id="IPR011701">
    <property type="entry name" value="MFS"/>
</dbReference>
<sequence>MTTATHSLDVEAVPATPGKELNVSEQKVDRGTDDHVPYSIFTLNEKRCIVFALAFAALFSPISSTIYYPALSLIADDLGVSDALINLTITTFMIFQGLAPAFIGAFSDAEGRRPAYVICFLVYVAANIGLALQTNYAALMLLRCLQSSGSSGLVAIAIAVVADISTPHERGGWMGWTNAGGMLGPVFGPIIGGLLSQNLGWRSIFWFLTIASGVYMVLVVLFFPETGRAVVGNGSHRPPTWSASLFDPILKKRVAADPSISGPPIARLPLRFPNPILTLALLFDKEASLILFSTGFLFAGFYGLMAVLPSQLEHIYGLNSLQIGLVFLSSGIGGSIAAILTGRLMDFNFRRHARKLGLDPSDTRRLRTLSAFPIEKARIELALPFIVLGASSVLCFGWVMHFQTHLSGLIVLMFFVGHCTTGAFTILSTLTVDLFPERPATATAASNMTRCWLGAGASAGVVPLVGRIGNGWTFTAVAALWLCLCPPLLAVMRYGPSIRKKKDDLDT</sequence>
<feature type="transmembrane region" description="Helical" evidence="6">
    <location>
        <begin position="48"/>
        <end position="71"/>
    </location>
</feature>
<feature type="transmembrane region" description="Helical" evidence="6">
    <location>
        <begin position="472"/>
        <end position="492"/>
    </location>
</feature>
<evidence type="ECO:0000256" key="1">
    <source>
        <dbReference type="ARBA" id="ARBA00004141"/>
    </source>
</evidence>
<keyword evidence="5 6" id="KW-0472">Membrane</keyword>
<protein>
    <submittedName>
        <fullName evidence="8">MFS general substrate transporter</fullName>
    </submittedName>
</protein>
<dbReference type="EMBL" id="KZ678134">
    <property type="protein sequence ID" value="PSN68491.1"/>
    <property type="molecule type" value="Genomic_DNA"/>
</dbReference>
<dbReference type="Gene3D" id="1.20.1720.10">
    <property type="entry name" value="Multidrug resistance protein D"/>
    <property type="match status" value="1"/>
</dbReference>
<gene>
    <name evidence="8" type="ORF">BS50DRAFT_366828</name>
</gene>
<feature type="transmembrane region" description="Helical" evidence="6">
    <location>
        <begin position="447"/>
        <end position="466"/>
    </location>
</feature>
<feature type="transmembrane region" description="Helical" evidence="6">
    <location>
        <begin position="83"/>
        <end position="103"/>
    </location>
</feature>
<dbReference type="InterPro" id="IPR020846">
    <property type="entry name" value="MFS_dom"/>
</dbReference>
<keyword evidence="4 6" id="KW-1133">Transmembrane helix</keyword>
<feature type="transmembrane region" description="Helical" evidence="6">
    <location>
        <begin position="204"/>
        <end position="223"/>
    </location>
</feature>
<dbReference type="FunFam" id="1.20.1720.10:FF:000009">
    <property type="entry name" value="MFS multidrug transporter"/>
    <property type="match status" value="1"/>
</dbReference>
<dbReference type="Proteomes" id="UP000240883">
    <property type="component" value="Unassembled WGS sequence"/>
</dbReference>
<dbReference type="Gene3D" id="1.20.1250.20">
    <property type="entry name" value="MFS general substrate transporter like domains"/>
    <property type="match status" value="1"/>
</dbReference>
<dbReference type="InterPro" id="IPR036259">
    <property type="entry name" value="MFS_trans_sf"/>
</dbReference>
<feature type="transmembrane region" description="Helical" evidence="6">
    <location>
        <begin position="381"/>
        <end position="400"/>
    </location>
</feature>
<dbReference type="PANTHER" id="PTHR23502:SF51">
    <property type="entry name" value="QUINIDINE RESISTANCE PROTEIN 1-RELATED"/>
    <property type="match status" value="1"/>
</dbReference>
<dbReference type="PANTHER" id="PTHR23502">
    <property type="entry name" value="MAJOR FACILITATOR SUPERFAMILY"/>
    <property type="match status" value="1"/>
</dbReference>
<dbReference type="OrthoDB" id="2441642at2759"/>
<evidence type="ECO:0000256" key="6">
    <source>
        <dbReference type="SAM" id="Phobius"/>
    </source>
</evidence>
<evidence type="ECO:0000313" key="8">
    <source>
        <dbReference type="EMBL" id="PSN68491.1"/>
    </source>
</evidence>